<sequence>MFPPDKNGILVLVLASMVVLSIVVFYFSHKIVSKGRNFWKRTSTPSVENLPSVPGNIVVQSFQSAFPISLLGKLSGCTISQEKIAGPCKRSREPSSERSIVLEPLSRECSQEEKYEFGDNLIRVRSPLLFDEQSSTMVDSFSVFFLDVFTTIAVQGAFSGAASGATLYIPFPMQPLAPGRVSDAYVAAFVEGFALAAASYAGPAGLVDALNLREIKFCCGDNNLFQMLAHAFNNSTTIQCIEDVKR</sequence>
<organism evidence="2 3">
    <name type="scientific">Neorickettsia risticii (strain Illinois)</name>
    <dbReference type="NCBI Taxonomy" id="434131"/>
    <lineage>
        <taxon>Bacteria</taxon>
        <taxon>Pseudomonadati</taxon>
        <taxon>Pseudomonadota</taxon>
        <taxon>Alphaproteobacteria</taxon>
        <taxon>Rickettsiales</taxon>
        <taxon>Anaplasmataceae</taxon>
        <taxon>Neorickettsia</taxon>
    </lineage>
</organism>
<keyword evidence="1" id="KW-1133">Transmembrane helix</keyword>
<gene>
    <name evidence="2" type="ordered locus">NRI_0118</name>
</gene>
<protein>
    <submittedName>
        <fullName evidence="2">Uncharacterized protein</fullName>
    </submittedName>
</protein>
<keyword evidence="1" id="KW-0812">Transmembrane</keyword>
<evidence type="ECO:0000313" key="3">
    <source>
        <dbReference type="Proteomes" id="UP000001627"/>
    </source>
</evidence>
<proteinExistence type="predicted"/>
<keyword evidence="1" id="KW-0472">Membrane</keyword>
<name>C6V3Z9_NEORI</name>
<evidence type="ECO:0000313" key="2">
    <source>
        <dbReference type="EMBL" id="ACT69116.1"/>
    </source>
</evidence>
<evidence type="ECO:0000256" key="1">
    <source>
        <dbReference type="SAM" id="Phobius"/>
    </source>
</evidence>
<dbReference type="EMBL" id="CP001431">
    <property type="protein sequence ID" value="ACT69116.1"/>
    <property type="molecule type" value="Genomic_DNA"/>
</dbReference>
<reference evidence="2 3" key="1">
    <citation type="journal article" date="2009" name="Nucleic Acids Res.">
        <title>Analysis of complete genome sequence of Neorickettsia risticii: causative agent of Potomac horse fever.</title>
        <authorList>
            <person name="Lin M."/>
            <person name="Zhang C."/>
            <person name="Gibson K."/>
            <person name="Rikihisa Y."/>
        </authorList>
    </citation>
    <scope>NUCLEOTIDE SEQUENCE [LARGE SCALE GENOMIC DNA]</scope>
    <source>
        <strain evidence="2 3">Illinois</strain>
    </source>
</reference>
<dbReference type="AlphaFoldDB" id="C6V3Z9"/>
<dbReference type="KEGG" id="nri:NRI_0118"/>
<dbReference type="Proteomes" id="UP000001627">
    <property type="component" value="Chromosome"/>
</dbReference>
<feature type="transmembrane region" description="Helical" evidence="1">
    <location>
        <begin position="6"/>
        <end position="27"/>
    </location>
</feature>
<keyword evidence="3" id="KW-1185">Reference proteome</keyword>
<dbReference type="HOGENOM" id="CLU_1128131_0_0_5"/>
<dbReference type="OrthoDB" id="7165617at2"/>
<dbReference type="RefSeq" id="WP_015816007.1">
    <property type="nucleotide sequence ID" value="NC_013009.1"/>
</dbReference>
<accession>C6V3Z9</accession>